<gene>
    <name evidence="1" type="ORF">S06H3_57575</name>
</gene>
<name>X1QY83_9ZZZZ</name>
<sequence length="103" mass="12058">MEHKSIEYSWKWITADELLSKVACELCCLMMTSKQGPSVIHVYDGENTNGTFLGRFETLANRSQVFCPKMPIYCRRGLYIDVRENLEGVLIQWRELEHEKREG</sequence>
<dbReference type="AlphaFoldDB" id="X1QY83"/>
<protein>
    <submittedName>
        <fullName evidence="1">Uncharacterized protein</fullName>
    </submittedName>
</protein>
<reference evidence="1" key="1">
    <citation type="journal article" date="2014" name="Front. Microbiol.">
        <title>High frequency of phylogenetically diverse reductive dehalogenase-homologous genes in deep subseafloor sedimentary metagenomes.</title>
        <authorList>
            <person name="Kawai M."/>
            <person name="Futagami T."/>
            <person name="Toyoda A."/>
            <person name="Takaki Y."/>
            <person name="Nishi S."/>
            <person name="Hori S."/>
            <person name="Arai W."/>
            <person name="Tsubouchi T."/>
            <person name="Morono Y."/>
            <person name="Uchiyama I."/>
            <person name="Ito T."/>
            <person name="Fujiyama A."/>
            <person name="Inagaki F."/>
            <person name="Takami H."/>
        </authorList>
    </citation>
    <scope>NUCLEOTIDE SEQUENCE</scope>
    <source>
        <strain evidence="1">Expedition CK06-06</strain>
    </source>
</reference>
<evidence type="ECO:0000313" key="1">
    <source>
        <dbReference type="EMBL" id="GAI48259.1"/>
    </source>
</evidence>
<organism evidence="1">
    <name type="scientific">marine sediment metagenome</name>
    <dbReference type="NCBI Taxonomy" id="412755"/>
    <lineage>
        <taxon>unclassified sequences</taxon>
        <taxon>metagenomes</taxon>
        <taxon>ecological metagenomes</taxon>
    </lineage>
</organism>
<dbReference type="EMBL" id="BARV01037173">
    <property type="protein sequence ID" value="GAI48259.1"/>
    <property type="molecule type" value="Genomic_DNA"/>
</dbReference>
<accession>X1QY83</accession>
<proteinExistence type="predicted"/>
<comment type="caution">
    <text evidence="1">The sequence shown here is derived from an EMBL/GenBank/DDBJ whole genome shotgun (WGS) entry which is preliminary data.</text>
</comment>